<dbReference type="EMBL" id="WJXA01000012">
    <property type="protein sequence ID" value="KAF7123202.1"/>
    <property type="molecule type" value="Genomic_DNA"/>
</dbReference>
<gene>
    <name evidence="1" type="ORF">RHSIM_Rhsim12G0051500</name>
</gene>
<dbReference type="Proteomes" id="UP000626092">
    <property type="component" value="Unassembled WGS sequence"/>
</dbReference>
<comment type="caution">
    <text evidence="1">The sequence shown here is derived from an EMBL/GenBank/DDBJ whole genome shotgun (WGS) entry which is preliminary data.</text>
</comment>
<organism evidence="1 2">
    <name type="scientific">Rhododendron simsii</name>
    <name type="common">Sims's rhododendron</name>
    <dbReference type="NCBI Taxonomy" id="118357"/>
    <lineage>
        <taxon>Eukaryota</taxon>
        <taxon>Viridiplantae</taxon>
        <taxon>Streptophyta</taxon>
        <taxon>Embryophyta</taxon>
        <taxon>Tracheophyta</taxon>
        <taxon>Spermatophyta</taxon>
        <taxon>Magnoliopsida</taxon>
        <taxon>eudicotyledons</taxon>
        <taxon>Gunneridae</taxon>
        <taxon>Pentapetalae</taxon>
        <taxon>asterids</taxon>
        <taxon>Ericales</taxon>
        <taxon>Ericaceae</taxon>
        <taxon>Ericoideae</taxon>
        <taxon>Rhodoreae</taxon>
        <taxon>Rhododendron</taxon>
    </lineage>
</organism>
<sequence length="84" mass="9536">MWASIFLFRAGIYSEYVLKVLDNKIASDSVRDGIIKVLKIVILCTTKLPNLHPCMNDVVKMLVDAEPYTFRSPSKHGKKEQVLV</sequence>
<name>A0A834G1E4_RHOSS</name>
<keyword evidence="2" id="KW-1185">Reference proteome</keyword>
<accession>A0A834G1E4</accession>
<dbReference type="OrthoDB" id="4062651at2759"/>
<evidence type="ECO:0000313" key="2">
    <source>
        <dbReference type="Proteomes" id="UP000626092"/>
    </source>
</evidence>
<proteinExistence type="predicted"/>
<protein>
    <submittedName>
        <fullName evidence="1">Uncharacterized protein</fullName>
    </submittedName>
</protein>
<evidence type="ECO:0000313" key="1">
    <source>
        <dbReference type="EMBL" id="KAF7123202.1"/>
    </source>
</evidence>
<dbReference type="AlphaFoldDB" id="A0A834G1E4"/>
<reference evidence="1" key="1">
    <citation type="submission" date="2019-11" db="EMBL/GenBank/DDBJ databases">
        <authorList>
            <person name="Liu Y."/>
            <person name="Hou J."/>
            <person name="Li T.-Q."/>
            <person name="Guan C.-H."/>
            <person name="Wu X."/>
            <person name="Wu H.-Z."/>
            <person name="Ling F."/>
            <person name="Zhang R."/>
            <person name="Shi X.-G."/>
            <person name="Ren J.-P."/>
            <person name="Chen E.-F."/>
            <person name="Sun J.-M."/>
        </authorList>
    </citation>
    <scope>NUCLEOTIDE SEQUENCE</scope>
    <source>
        <strain evidence="1">Adult_tree_wgs_1</strain>
        <tissue evidence="1">Leaves</tissue>
    </source>
</reference>